<evidence type="ECO:0000256" key="5">
    <source>
        <dbReference type="ARBA" id="ARBA00022630"/>
    </source>
</evidence>
<organism evidence="17">
    <name type="scientific">marine sediment metagenome</name>
    <dbReference type="NCBI Taxonomy" id="412755"/>
    <lineage>
        <taxon>unclassified sequences</taxon>
        <taxon>metagenomes</taxon>
        <taxon>ecological metagenomes</taxon>
    </lineage>
</organism>
<evidence type="ECO:0000256" key="6">
    <source>
        <dbReference type="ARBA" id="ARBA00022643"/>
    </source>
</evidence>
<evidence type="ECO:0000256" key="3">
    <source>
        <dbReference type="ARBA" id="ARBA00022519"/>
    </source>
</evidence>
<gene>
    <name evidence="17" type="ORF">S01H4_26448</name>
</gene>
<evidence type="ECO:0000313" key="17">
    <source>
        <dbReference type="EMBL" id="GAG84963.1"/>
    </source>
</evidence>
<evidence type="ECO:0000256" key="10">
    <source>
        <dbReference type="ARBA" id="ARBA00023027"/>
    </source>
</evidence>
<keyword evidence="9" id="KW-1133">Transmembrane helix</keyword>
<dbReference type="NCBIfam" id="TIGR01938">
    <property type="entry name" value="nqrC"/>
    <property type="match status" value="1"/>
</dbReference>
<dbReference type="PANTHER" id="PTHR37838:SF1">
    <property type="entry name" value="NA(+)-TRANSLOCATING NADH-QUINONE REDUCTASE SUBUNIT C"/>
    <property type="match status" value="1"/>
</dbReference>
<proteinExistence type="predicted"/>
<evidence type="ECO:0000259" key="16">
    <source>
        <dbReference type="SMART" id="SM00900"/>
    </source>
</evidence>
<protein>
    <recommendedName>
        <fullName evidence="16">FMN-binding domain-containing protein</fullName>
    </recommendedName>
</protein>
<keyword evidence="6" id="KW-0288">FMN</keyword>
<keyword evidence="15" id="KW-0739">Sodium transport</keyword>
<accession>X1BLN9</accession>
<feature type="domain" description="FMN-binding" evidence="16">
    <location>
        <begin position="30"/>
        <end position="129"/>
    </location>
</feature>
<evidence type="ECO:0000256" key="9">
    <source>
        <dbReference type="ARBA" id="ARBA00022989"/>
    </source>
</evidence>
<evidence type="ECO:0000256" key="11">
    <source>
        <dbReference type="ARBA" id="ARBA00023053"/>
    </source>
</evidence>
<sequence>MPREERALPVFIGILDNGEKRFVVPVEGKGLWGPIYGYVSFMQDLTSISGTIFDHDGETPGLGAEINTDEFQDQFIGKKIFDEDGNFISIILVKGIADPESLNEVDAISGGTLTSKGLEAMLYDCLLNYETYFKNQKELQK</sequence>
<dbReference type="Pfam" id="PF04205">
    <property type="entry name" value="FMN_bind"/>
    <property type="match status" value="1"/>
</dbReference>
<evidence type="ECO:0000256" key="7">
    <source>
        <dbReference type="ARBA" id="ARBA00022692"/>
    </source>
</evidence>
<dbReference type="PANTHER" id="PTHR37838">
    <property type="entry name" value="NA(+)-TRANSLOCATING NADH-QUINONE REDUCTASE SUBUNIT C"/>
    <property type="match status" value="1"/>
</dbReference>
<keyword evidence="8" id="KW-1278">Translocase</keyword>
<name>X1BLN9_9ZZZZ</name>
<dbReference type="InterPro" id="IPR010204">
    <property type="entry name" value="NqrC"/>
</dbReference>
<keyword evidence="1" id="KW-0813">Transport</keyword>
<dbReference type="GO" id="GO:0010181">
    <property type="term" value="F:FMN binding"/>
    <property type="evidence" value="ECO:0007669"/>
    <property type="project" value="InterPro"/>
</dbReference>
<keyword evidence="13" id="KW-0830">Ubiquinone</keyword>
<dbReference type="EMBL" id="BART01012756">
    <property type="protein sequence ID" value="GAG84963.1"/>
    <property type="molecule type" value="Genomic_DNA"/>
</dbReference>
<evidence type="ECO:0000256" key="12">
    <source>
        <dbReference type="ARBA" id="ARBA00023065"/>
    </source>
</evidence>
<keyword evidence="12" id="KW-0406">Ion transport</keyword>
<keyword evidence="14" id="KW-0472">Membrane</keyword>
<keyword evidence="4" id="KW-0597">Phosphoprotein</keyword>
<reference evidence="17" key="1">
    <citation type="journal article" date="2014" name="Front. Microbiol.">
        <title>High frequency of phylogenetically diverse reductive dehalogenase-homologous genes in deep subseafloor sedimentary metagenomes.</title>
        <authorList>
            <person name="Kawai M."/>
            <person name="Futagami T."/>
            <person name="Toyoda A."/>
            <person name="Takaki Y."/>
            <person name="Nishi S."/>
            <person name="Hori S."/>
            <person name="Arai W."/>
            <person name="Tsubouchi T."/>
            <person name="Morono Y."/>
            <person name="Uchiyama I."/>
            <person name="Ito T."/>
            <person name="Fujiyama A."/>
            <person name="Inagaki F."/>
            <person name="Takami H."/>
        </authorList>
    </citation>
    <scope>NUCLEOTIDE SEQUENCE</scope>
    <source>
        <strain evidence="17">Expedition CK06-06</strain>
    </source>
</reference>
<evidence type="ECO:0000256" key="13">
    <source>
        <dbReference type="ARBA" id="ARBA00023075"/>
    </source>
</evidence>
<keyword evidence="5" id="KW-0285">Flavoprotein</keyword>
<dbReference type="AlphaFoldDB" id="X1BLN9"/>
<evidence type="ECO:0000256" key="2">
    <source>
        <dbReference type="ARBA" id="ARBA00022475"/>
    </source>
</evidence>
<evidence type="ECO:0000256" key="1">
    <source>
        <dbReference type="ARBA" id="ARBA00022448"/>
    </source>
</evidence>
<dbReference type="GO" id="GO:0016655">
    <property type="term" value="F:oxidoreductase activity, acting on NAD(P)H, quinone or similar compound as acceptor"/>
    <property type="evidence" value="ECO:0007669"/>
    <property type="project" value="InterPro"/>
</dbReference>
<dbReference type="InterPro" id="IPR007329">
    <property type="entry name" value="FMN-bd"/>
</dbReference>
<evidence type="ECO:0000256" key="15">
    <source>
        <dbReference type="ARBA" id="ARBA00023201"/>
    </source>
</evidence>
<keyword evidence="3" id="KW-0997">Cell inner membrane</keyword>
<dbReference type="GO" id="GO:0016020">
    <property type="term" value="C:membrane"/>
    <property type="evidence" value="ECO:0007669"/>
    <property type="project" value="InterPro"/>
</dbReference>
<keyword evidence="2" id="KW-1003">Cell membrane</keyword>
<evidence type="ECO:0000256" key="14">
    <source>
        <dbReference type="ARBA" id="ARBA00023136"/>
    </source>
</evidence>
<dbReference type="SMART" id="SM00900">
    <property type="entry name" value="FMN_bind"/>
    <property type="match status" value="1"/>
</dbReference>
<keyword evidence="7" id="KW-0812">Transmembrane</keyword>
<evidence type="ECO:0000256" key="4">
    <source>
        <dbReference type="ARBA" id="ARBA00022553"/>
    </source>
</evidence>
<keyword evidence="10" id="KW-0520">NAD</keyword>
<evidence type="ECO:0000256" key="8">
    <source>
        <dbReference type="ARBA" id="ARBA00022967"/>
    </source>
</evidence>
<dbReference type="GO" id="GO:0006814">
    <property type="term" value="P:sodium ion transport"/>
    <property type="evidence" value="ECO:0007669"/>
    <property type="project" value="UniProtKB-KW"/>
</dbReference>
<comment type="caution">
    <text evidence="17">The sequence shown here is derived from an EMBL/GenBank/DDBJ whole genome shotgun (WGS) entry which is preliminary data.</text>
</comment>
<keyword evidence="11" id="KW-0915">Sodium</keyword>